<protein>
    <recommendedName>
        <fullName evidence="3">Multidrug export protein MepA</fullName>
    </recommendedName>
</protein>
<feature type="transmembrane region" description="Helical" evidence="10">
    <location>
        <begin position="194"/>
        <end position="216"/>
    </location>
</feature>
<name>A0A1X7AFZ0_9GAMM</name>
<dbReference type="AlphaFoldDB" id="A0A1X7AFZ0"/>
<comment type="subcellular location">
    <subcellularLocation>
        <location evidence="1">Cell inner membrane</location>
        <topology evidence="1">Multi-pass membrane protein</topology>
    </subcellularLocation>
</comment>
<keyword evidence="8 10" id="KW-0472">Membrane</keyword>
<keyword evidence="6 10" id="KW-0812">Transmembrane</keyword>
<evidence type="ECO:0000256" key="3">
    <source>
        <dbReference type="ARBA" id="ARBA00022106"/>
    </source>
</evidence>
<gene>
    <name evidence="11" type="primary">mepA_1</name>
    <name evidence="11" type="ORF">EHSB41UT_00668</name>
</gene>
<evidence type="ECO:0000256" key="8">
    <source>
        <dbReference type="ARBA" id="ARBA00023136"/>
    </source>
</evidence>
<evidence type="ECO:0000256" key="10">
    <source>
        <dbReference type="SAM" id="Phobius"/>
    </source>
</evidence>
<proteinExistence type="inferred from homology"/>
<feature type="transmembrane region" description="Helical" evidence="10">
    <location>
        <begin position="169"/>
        <end position="188"/>
    </location>
</feature>
<feature type="transmembrane region" description="Helical" evidence="10">
    <location>
        <begin position="315"/>
        <end position="340"/>
    </location>
</feature>
<evidence type="ECO:0000256" key="6">
    <source>
        <dbReference type="ARBA" id="ARBA00022692"/>
    </source>
</evidence>
<feature type="transmembrane region" description="Helical" evidence="10">
    <location>
        <begin position="237"/>
        <end position="261"/>
    </location>
</feature>
<keyword evidence="7 10" id="KW-1133">Transmembrane helix</keyword>
<evidence type="ECO:0000256" key="4">
    <source>
        <dbReference type="ARBA" id="ARBA00022448"/>
    </source>
</evidence>
<dbReference type="GO" id="GO:0046677">
    <property type="term" value="P:response to antibiotic"/>
    <property type="evidence" value="ECO:0007669"/>
    <property type="project" value="UniProtKB-KW"/>
</dbReference>
<evidence type="ECO:0000313" key="11">
    <source>
        <dbReference type="EMBL" id="SMA36528.1"/>
    </source>
</evidence>
<dbReference type="PANTHER" id="PTHR43823">
    <property type="entry name" value="SPORULATION PROTEIN YKVU"/>
    <property type="match status" value="1"/>
</dbReference>
<keyword evidence="4" id="KW-0813">Transport</keyword>
<dbReference type="GO" id="GO:0005886">
    <property type="term" value="C:plasma membrane"/>
    <property type="evidence" value="ECO:0007669"/>
    <property type="project" value="UniProtKB-SubCell"/>
</dbReference>
<evidence type="ECO:0000256" key="1">
    <source>
        <dbReference type="ARBA" id="ARBA00004429"/>
    </source>
</evidence>
<reference evidence="11 12" key="1">
    <citation type="submission" date="2017-03" db="EMBL/GenBank/DDBJ databases">
        <authorList>
            <person name="Afonso C.L."/>
            <person name="Miller P.J."/>
            <person name="Scott M.A."/>
            <person name="Spackman E."/>
            <person name="Goraichik I."/>
            <person name="Dimitrov K.M."/>
            <person name="Suarez D.L."/>
            <person name="Swayne D.E."/>
        </authorList>
    </citation>
    <scope>NUCLEOTIDE SEQUENCE [LARGE SCALE GENOMIC DNA]</scope>
    <source>
        <strain evidence="11">SB41UT1</strain>
    </source>
</reference>
<keyword evidence="12" id="KW-1185">Reference proteome</keyword>
<evidence type="ECO:0000313" key="12">
    <source>
        <dbReference type="Proteomes" id="UP000196573"/>
    </source>
</evidence>
<feature type="transmembrane region" description="Helical" evidence="10">
    <location>
        <begin position="47"/>
        <end position="77"/>
    </location>
</feature>
<dbReference type="OrthoDB" id="9806302at2"/>
<evidence type="ECO:0000256" key="5">
    <source>
        <dbReference type="ARBA" id="ARBA00022475"/>
    </source>
</evidence>
<evidence type="ECO:0000256" key="2">
    <source>
        <dbReference type="ARBA" id="ARBA00008417"/>
    </source>
</evidence>
<dbReference type="RefSeq" id="WP_087106831.1">
    <property type="nucleotide sequence ID" value="NZ_CBCSCN010000027.1"/>
</dbReference>
<feature type="transmembrane region" description="Helical" evidence="10">
    <location>
        <begin position="98"/>
        <end position="116"/>
    </location>
</feature>
<comment type="similarity">
    <text evidence="2">Belongs to the multi antimicrobial extrusion (MATE) (TC 2.A.66.1) family. MepA subfamily.</text>
</comment>
<dbReference type="Pfam" id="PF01554">
    <property type="entry name" value="MatE"/>
    <property type="match status" value="2"/>
</dbReference>
<dbReference type="InterPro" id="IPR048279">
    <property type="entry name" value="MdtK-like"/>
</dbReference>
<dbReference type="GO" id="GO:0015297">
    <property type="term" value="F:antiporter activity"/>
    <property type="evidence" value="ECO:0007669"/>
    <property type="project" value="InterPro"/>
</dbReference>
<dbReference type="InterPro" id="IPR002528">
    <property type="entry name" value="MATE_fam"/>
</dbReference>
<accession>A0A1X7AFZ0</accession>
<dbReference type="PIRSF" id="PIRSF006603">
    <property type="entry name" value="DinF"/>
    <property type="match status" value="1"/>
</dbReference>
<dbReference type="CDD" id="cd13143">
    <property type="entry name" value="MATE_MepA_like"/>
    <property type="match status" value="1"/>
</dbReference>
<feature type="transmembrane region" description="Helical" evidence="10">
    <location>
        <begin position="136"/>
        <end position="157"/>
    </location>
</feature>
<evidence type="ECO:0000256" key="7">
    <source>
        <dbReference type="ARBA" id="ARBA00022989"/>
    </source>
</evidence>
<keyword evidence="9" id="KW-0046">Antibiotic resistance</keyword>
<dbReference type="Proteomes" id="UP000196573">
    <property type="component" value="Unassembled WGS sequence"/>
</dbReference>
<feature type="transmembrane region" description="Helical" evidence="10">
    <location>
        <begin position="273"/>
        <end position="294"/>
    </location>
</feature>
<organism evidence="11 12">
    <name type="scientific">Parendozoicomonas haliclonae</name>
    <dbReference type="NCBI Taxonomy" id="1960125"/>
    <lineage>
        <taxon>Bacteria</taxon>
        <taxon>Pseudomonadati</taxon>
        <taxon>Pseudomonadota</taxon>
        <taxon>Gammaproteobacteria</taxon>
        <taxon>Oceanospirillales</taxon>
        <taxon>Endozoicomonadaceae</taxon>
        <taxon>Parendozoicomonas</taxon>
    </lineage>
</organism>
<dbReference type="EMBL" id="FWPT01000001">
    <property type="protein sequence ID" value="SMA36528.1"/>
    <property type="molecule type" value="Genomic_DNA"/>
</dbReference>
<feature type="transmembrane region" description="Helical" evidence="10">
    <location>
        <begin position="20"/>
        <end position="41"/>
    </location>
</feature>
<dbReference type="NCBIfam" id="TIGR00797">
    <property type="entry name" value="matE"/>
    <property type="match status" value="1"/>
</dbReference>
<feature type="transmembrane region" description="Helical" evidence="10">
    <location>
        <begin position="360"/>
        <end position="378"/>
    </location>
</feature>
<keyword evidence="5" id="KW-1003">Cell membrane</keyword>
<sequence length="397" mass="42714">MSAQIDLDNAPIKRTLLQFFLPSVFAMTIKSIFILTDLAFVGQGVGVAGLGAISLTVPFFSFSMALAEMVGVGGATLMSIQFGKKNHQAGQSLFEQSLLLFFALSAVMIAVGLFWIDEIVALMGARGELHQAAADFLSVMMVFFMFQGGQFVLAGFIRNDTNPRLVMRAMVGGSIANIILDYTFIFIFDWGIKGAALATGLGQSLIFITLLTHFIQGKGRLRLRFTGGYSLSQMLEILKTGIPTFFLESVGAVTTLVFNYVLLAKYGALHVTAYSIIMNTSIVVLFIVAGLGQACQPIISYNFGAGRMDKVKETVFLGIRYAGLVGVIATVAVLLAATQIVSVFTQDHTVIELAAPAMKIYFLGFVLMGINIVIATLFQSIGRPKTASIISLSEVTP</sequence>
<dbReference type="PANTHER" id="PTHR43823:SF3">
    <property type="entry name" value="MULTIDRUG EXPORT PROTEIN MEPA"/>
    <property type="match status" value="1"/>
</dbReference>
<evidence type="ECO:0000256" key="9">
    <source>
        <dbReference type="ARBA" id="ARBA00023251"/>
    </source>
</evidence>
<dbReference type="InterPro" id="IPR045070">
    <property type="entry name" value="MATE_MepA-like"/>
</dbReference>
<dbReference type="InterPro" id="IPR051327">
    <property type="entry name" value="MATE_MepA_subfamily"/>
</dbReference>
<dbReference type="GO" id="GO:0042910">
    <property type="term" value="F:xenobiotic transmembrane transporter activity"/>
    <property type="evidence" value="ECO:0007669"/>
    <property type="project" value="InterPro"/>
</dbReference>